<keyword evidence="2" id="KW-1185">Reference proteome</keyword>
<reference evidence="1 2" key="1">
    <citation type="journal article" date="2014" name="Genome Announc.">
        <title>Genome Sequence of Bacillus simplex Strain P558, Isolated from a Human Fecal Sample.</title>
        <authorList>
            <person name="Croce O."/>
            <person name="Hugon P."/>
            <person name="Lagier J.C."/>
            <person name="Bibi F."/>
            <person name="Robert C."/>
            <person name="Azhar E.I."/>
            <person name="Raoult D."/>
            <person name="Fournier P.E."/>
        </authorList>
    </citation>
    <scope>NUCLEOTIDE SEQUENCE [LARGE SCALE GENOMIC DNA]</scope>
    <source>
        <strain evidence="1 2">P558</strain>
    </source>
</reference>
<protein>
    <submittedName>
        <fullName evidence="1">Phage gp6-like head-tail connector protein</fullName>
    </submittedName>
</protein>
<evidence type="ECO:0000313" key="2">
    <source>
        <dbReference type="Proteomes" id="UP000182110"/>
    </source>
</evidence>
<dbReference type="Gene3D" id="1.10.246.150">
    <property type="match status" value="1"/>
</dbReference>
<sequence>MELVELKTRLGIPVDDSSQDDSLKIALNDAIEYAKDWCGNLFENESGELLIPSPVKKGIALMVEIDLTVPVGAVSDSLAGATQTFTSDSQRYTPVYRLWKPYNTKVGFF</sequence>
<accession>A0AAN2PF51</accession>
<evidence type="ECO:0000313" key="1">
    <source>
        <dbReference type="EMBL" id="CEG31440.1"/>
    </source>
</evidence>
<dbReference type="InterPro" id="IPR053746">
    <property type="entry name" value="Viral_HT_Connector_Assembly"/>
</dbReference>
<dbReference type="RefSeq" id="WP_072272597.1">
    <property type="nucleotide sequence ID" value="NZ_CCXW01000001.1"/>
</dbReference>
<gene>
    <name evidence="1" type="ORF">BN1180_01584</name>
</gene>
<dbReference type="InterPro" id="IPR021146">
    <property type="entry name" value="Phage_gp6-like_head-tail"/>
</dbReference>
<comment type="caution">
    <text evidence="1">The sequence shown here is derived from an EMBL/GenBank/DDBJ whole genome shotgun (WGS) entry which is preliminary data.</text>
</comment>
<organism evidence="1 2">
    <name type="scientific">Peribacillus simplex</name>
    <dbReference type="NCBI Taxonomy" id="1478"/>
    <lineage>
        <taxon>Bacteria</taxon>
        <taxon>Bacillati</taxon>
        <taxon>Bacillota</taxon>
        <taxon>Bacilli</taxon>
        <taxon>Bacillales</taxon>
        <taxon>Bacillaceae</taxon>
        <taxon>Peribacillus</taxon>
    </lineage>
</organism>
<name>A0AAN2PF51_9BACI</name>
<dbReference type="Proteomes" id="UP000182110">
    <property type="component" value="Unassembled WGS sequence"/>
</dbReference>
<dbReference type="EMBL" id="CCXW01000001">
    <property type="protein sequence ID" value="CEG31440.1"/>
    <property type="molecule type" value="Genomic_DNA"/>
</dbReference>
<dbReference type="AlphaFoldDB" id="A0AAN2PF51"/>
<proteinExistence type="predicted"/>
<dbReference type="Pfam" id="PF05135">
    <property type="entry name" value="Phage_connect_1"/>
    <property type="match status" value="1"/>
</dbReference>